<evidence type="ECO:0000256" key="1">
    <source>
        <dbReference type="ARBA" id="ARBA00008791"/>
    </source>
</evidence>
<dbReference type="RefSeq" id="WP_170215267.1">
    <property type="nucleotide sequence ID" value="NZ_JBHMDG010000008.1"/>
</dbReference>
<evidence type="ECO:0000259" key="2">
    <source>
        <dbReference type="Pfam" id="PF00582"/>
    </source>
</evidence>
<accession>A0ABV5K8K6</accession>
<name>A0ABV5K8K6_9ACTN</name>
<dbReference type="EMBL" id="JBHMDG010000008">
    <property type="protein sequence ID" value="MFB9312722.1"/>
    <property type="molecule type" value="Genomic_DNA"/>
</dbReference>
<dbReference type="Pfam" id="PF00582">
    <property type="entry name" value="Usp"/>
    <property type="match status" value="2"/>
</dbReference>
<dbReference type="InterPro" id="IPR014729">
    <property type="entry name" value="Rossmann-like_a/b/a_fold"/>
</dbReference>
<reference evidence="3 4" key="1">
    <citation type="submission" date="2024-09" db="EMBL/GenBank/DDBJ databases">
        <authorList>
            <person name="Sun Q."/>
            <person name="Mori K."/>
        </authorList>
    </citation>
    <scope>NUCLEOTIDE SEQUENCE [LARGE SCALE GENOMIC DNA]</scope>
    <source>
        <strain evidence="3 4">JCM 9626</strain>
    </source>
</reference>
<protein>
    <submittedName>
        <fullName evidence="3">Universal stress protein</fullName>
    </submittedName>
</protein>
<proteinExistence type="inferred from homology"/>
<dbReference type="PANTHER" id="PTHR46268">
    <property type="entry name" value="STRESS RESPONSE PROTEIN NHAX"/>
    <property type="match status" value="1"/>
</dbReference>
<dbReference type="InterPro" id="IPR006016">
    <property type="entry name" value="UspA"/>
</dbReference>
<dbReference type="Gene3D" id="3.40.50.620">
    <property type="entry name" value="HUPs"/>
    <property type="match status" value="2"/>
</dbReference>
<feature type="domain" description="UspA" evidence="2">
    <location>
        <begin position="6"/>
        <end position="141"/>
    </location>
</feature>
<gene>
    <name evidence="3" type="ORF">ACFFRI_06660</name>
</gene>
<organism evidence="3 4">
    <name type="scientific">Nocardioides plantarum</name>
    <dbReference type="NCBI Taxonomy" id="29299"/>
    <lineage>
        <taxon>Bacteria</taxon>
        <taxon>Bacillati</taxon>
        <taxon>Actinomycetota</taxon>
        <taxon>Actinomycetes</taxon>
        <taxon>Propionibacteriales</taxon>
        <taxon>Nocardioidaceae</taxon>
        <taxon>Nocardioides</taxon>
    </lineage>
</organism>
<evidence type="ECO:0000313" key="4">
    <source>
        <dbReference type="Proteomes" id="UP001589750"/>
    </source>
</evidence>
<dbReference type="SUPFAM" id="SSF52402">
    <property type="entry name" value="Adenine nucleotide alpha hydrolases-like"/>
    <property type="match status" value="2"/>
</dbReference>
<keyword evidence="4" id="KW-1185">Reference proteome</keyword>
<dbReference type="Proteomes" id="UP001589750">
    <property type="component" value="Unassembled WGS sequence"/>
</dbReference>
<sequence>MNVTSKPIVVAVADRDCRALLDFAAAEAVADRCTLHLVHVVRTPPSLPESFAMAYQAAEEYGARVVADVVDATKARVDGAVPVTAELVTRGDPVEVLVERSADARMVLTQHRRLMGVRRVTSSSTTSGVAAHAHAPVVSVPESWRQPVEVDRPVLVGVNEPGRSRGVLRAAFEMAANRAVDVHVVHTWWLANGYDSLVVDAAMRVERERQFEQELGPELEVMKGDYPGVAVGVSVIHAPAAVALTDAADSAGIVVLGRRHHTLAVGSHLGAVVRTVLRHSAVPVMVVEPSETTAGTGGRRR</sequence>
<feature type="domain" description="UspA" evidence="2">
    <location>
        <begin position="152"/>
        <end position="287"/>
    </location>
</feature>
<dbReference type="PANTHER" id="PTHR46268:SF6">
    <property type="entry name" value="UNIVERSAL STRESS PROTEIN UP12"/>
    <property type="match status" value="1"/>
</dbReference>
<dbReference type="CDD" id="cd00293">
    <property type="entry name" value="USP-like"/>
    <property type="match status" value="1"/>
</dbReference>
<comment type="caution">
    <text evidence="3">The sequence shown here is derived from an EMBL/GenBank/DDBJ whole genome shotgun (WGS) entry which is preliminary data.</text>
</comment>
<evidence type="ECO:0000313" key="3">
    <source>
        <dbReference type="EMBL" id="MFB9312722.1"/>
    </source>
</evidence>
<comment type="similarity">
    <text evidence="1">Belongs to the universal stress protein A family.</text>
</comment>